<dbReference type="InterPro" id="IPR042236">
    <property type="entry name" value="PI3K_accessory_sf"/>
</dbReference>
<dbReference type="SMART" id="SM00145">
    <property type="entry name" value="PI3Ka"/>
    <property type="match status" value="1"/>
</dbReference>
<dbReference type="GO" id="GO:0005524">
    <property type="term" value="F:ATP binding"/>
    <property type="evidence" value="ECO:0007669"/>
    <property type="project" value="UniProtKB-KW"/>
</dbReference>
<dbReference type="EMBL" id="JABSTV010001250">
    <property type="protein sequence ID" value="KAH7955705.1"/>
    <property type="molecule type" value="Genomic_DNA"/>
</dbReference>
<dbReference type="SMART" id="SM00144">
    <property type="entry name" value="PI3K_rbd"/>
    <property type="match status" value="1"/>
</dbReference>
<evidence type="ECO:0000313" key="8">
    <source>
        <dbReference type="EMBL" id="KAH7955705.1"/>
    </source>
</evidence>
<dbReference type="PROSITE" id="PS51545">
    <property type="entry name" value="PIK_HELICAL"/>
    <property type="match status" value="1"/>
</dbReference>
<evidence type="ECO:0000259" key="6">
    <source>
        <dbReference type="PROSITE" id="PS51546"/>
    </source>
</evidence>
<evidence type="ECO:0000256" key="2">
    <source>
        <dbReference type="ARBA" id="ARBA00022840"/>
    </source>
</evidence>
<feature type="domain" description="PIK helical" evidence="5">
    <location>
        <begin position="503"/>
        <end position="679"/>
    </location>
</feature>
<dbReference type="GO" id="GO:0005942">
    <property type="term" value="C:phosphatidylinositol 3-kinase complex"/>
    <property type="evidence" value="ECO:0007669"/>
    <property type="project" value="TreeGrafter"/>
</dbReference>
<dbReference type="GO" id="GO:0048015">
    <property type="term" value="P:phosphatidylinositol-mediated signaling"/>
    <property type="evidence" value="ECO:0007669"/>
    <property type="project" value="TreeGrafter"/>
</dbReference>
<evidence type="ECO:0000256" key="3">
    <source>
        <dbReference type="PROSITE-ProRule" id="PRU00880"/>
    </source>
</evidence>
<comment type="similarity">
    <text evidence="3">Belongs to the PI3/PI4-kinase family.</text>
</comment>
<dbReference type="InterPro" id="IPR002420">
    <property type="entry name" value="PI3K-type_C2_dom"/>
</dbReference>
<dbReference type="InterPro" id="IPR035892">
    <property type="entry name" value="C2_domain_sf"/>
</dbReference>
<dbReference type="Pfam" id="PF00792">
    <property type="entry name" value="PI3K_C2"/>
    <property type="match status" value="1"/>
</dbReference>
<comment type="caution">
    <text evidence="8">The sequence shown here is derived from an EMBL/GenBank/DDBJ whole genome shotgun (WGS) entry which is preliminary data.</text>
</comment>
<organism evidence="8 9">
    <name type="scientific">Rhipicephalus sanguineus</name>
    <name type="common">Brown dog tick</name>
    <name type="synonym">Ixodes sanguineus</name>
    <dbReference type="NCBI Taxonomy" id="34632"/>
    <lineage>
        <taxon>Eukaryota</taxon>
        <taxon>Metazoa</taxon>
        <taxon>Ecdysozoa</taxon>
        <taxon>Arthropoda</taxon>
        <taxon>Chelicerata</taxon>
        <taxon>Arachnida</taxon>
        <taxon>Acari</taxon>
        <taxon>Parasitiformes</taxon>
        <taxon>Ixodida</taxon>
        <taxon>Ixodoidea</taxon>
        <taxon>Ixodidae</taxon>
        <taxon>Rhipicephalinae</taxon>
        <taxon>Rhipicephalus</taxon>
        <taxon>Rhipicephalus</taxon>
    </lineage>
</organism>
<dbReference type="AlphaFoldDB" id="A0A9D4PTS4"/>
<keyword evidence="1" id="KW-0547">Nucleotide-binding</keyword>
<dbReference type="InterPro" id="IPR000341">
    <property type="entry name" value="PI3K_Ras-bd_dom"/>
</dbReference>
<name>A0A9D4PTS4_RHISA</name>
<dbReference type="InterPro" id="IPR015433">
    <property type="entry name" value="PI3/4_kinase"/>
</dbReference>
<dbReference type="Proteomes" id="UP000821837">
    <property type="component" value="Unassembled WGS sequence"/>
</dbReference>
<accession>A0A9D4PTS4</accession>
<evidence type="ECO:0000313" key="9">
    <source>
        <dbReference type="Proteomes" id="UP000821837"/>
    </source>
</evidence>
<dbReference type="InterPro" id="IPR016024">
    <property type="entry name" value="ARM-type_fold"/>
</dbReference>
<dbReference type="SUPFAM" id="SSF54236">
    <property type="entry name" value="Ubiquitin-like"/>
    <property type="match status" value="1"/>
</dbReference>
<evidence type="ECO:0008006" key="10">
    <source>
        <dbReference type="Google" id="ProtNLM"/>
    </source>
</evidence>
<dbReference type="GO" id="GO:0016303">
    <property type="term" value="F:1-phosphatidylinositol-3-kinase activity"/>
    <property type="evidence" value="ECO:0007669"/>
    <property type="project" value="TreeGrafter"/>
</dbReference>
<dbReference type="SMART" id="SM00143">
    <property type="entry name" value="PI3K_p85B"/>
    <property type="match status" value="1"/>
</dbReference>
<keyword evidence="9" id="KW-1185">Reference proteome</keyword>
<evidence type="ECO:0000259" key="5">
    <source>
        <dbReference type="PROSITE" id="PS51545"/>
    </source>
</evidence>
<dbReference type="PROSITE" id="PS51547">
    <property type="entry name" value="C2_PI3K"/>
    <property type="match status" value="1"/>
</dbReference>
<reference evidence="8" key="1">
    <citation type="journal article" date="2020" name="Cell">
        <title>Large-Scale Comparative Analyses of Tick Genomes Elucidate Their Genetic Diversity and Vector Capacities.</title>
        <authorList>
            <consortium name="Tick Genome and Microbiome Consortium (TIGMIC)"/>
            <person name="Jia N."/>
            <person name="Wang J."/>
            <person name="Shi W."/>
            <person name="Du L."/>
            <person name="Sun Y."/>
            <person name="Zhan W."/>
            <person name="Jiang J.F."/>
            <person name="Wang Q."/>
            <person name="Zhang B."/>
            <person name="Ji P."/>
            <person name="Bell-Sakyi L."/>
            <person name="Cui X.M."/>
            <person name="Yuan T.T."/>
            <person name="Jiang B.G."/>
            <person name="Yang W.F."/>
            <person name="Lam T.T."/>
            <person name="Chang Q.C."/>
            <person name="Ding S.J."/>
            <person name="Wang X.J."/>
            <person name="Zhu J.G."/>
            <person name="Ruan X.D."/>
            <person name="Zhao L."/>
            <person name="Wei J.T."/>
            <person name="Ye R.Z."/>
            <person name="Que T.C."/>
            <person name="Du C.H."/>
            <person name="Zhou Y.H."/>
            <person name="Cheng J.X."/>
            <person name="Dai P.F."/>
            <person name="Guo W.B."/>
            <person name="Han X.H."/>
            <person name="Huang E.J."/>
            <person name="Li L.F."/>
            <person name="Wei W."/>
            <person name="Gao Y.C."/>
            <person name="Liu J.Z."/>
            <person name="Shao H.Z."/>
            <person name="Wang X."/>
            <person name="Wang C.C."/>
            <person name="Yang T.C."/>
            <person name="Huo Q.B."/>
            <person name="Li W."/>
            <person name="Chen H.Y."/>
            <person name="Chen S.E."/>
            <person name="Zhou L.G."/>
            <person name="Ni X.B."/>
            <person name="Tian J.H."/>
            <person name="Sheng Y."/>
            <person name="Liu T."/>
            <person name="Pan Y.S."/>
            <person name="Xia L.Y."/>
            <person name="Li J."/>
            <person name="Zhao F."/>
            <person name="Cao W.C."/>
        </authorList>
    </citation>
    <scope>NUCLEOTIDE SEQUENCE</scope>
    <source>
        <strain evidence="8">Rsan-2018</strain>
    </source>
</reference>
<protein>
    <recommendedName>
        <fullName evidence="10">Phosphatidylinositol-4,5-bisphosphate 3-kinase</fullName>
    </recommendedName>
</protein>
<dbReference type="Pfam" id="PF02192">
    <property type="entry name" value="PI3K_p85B"/>
    <property type="match status" value="1"/>
</dbReference>
<dbReference type="PANTHER" id="PTHR10048:SF118">
    <property type="entry name" value="PI-3 KINASE"/>
    <property type="match status" value="1"/>
</dbReference>
<dbReference type="InterPro" id="IPR029071">
    <property type="entry name" value="Ubiquitin-like_domsf"/>
</dbReference>
<dbReference type="VEuPathDB" id="VectorBase:RSAN_050884"/>
<dbReference type="Gene3D" id="3.10.20.770">
    <property type="match status" value="1"/>
</dbReference>
<dbReference type="GO" id="GO:0005886">
    <property type="term" value="C:plasma membrane"/>
    <property type="evidence" value="ECO:0007669"/>
    <property type="project" value="TreeGrafter"/>
</dbReference>
<dbReference type="GO" id="GO:0043491">
    <property type="term" value="P:phosphatidylinositol 3-kinase/protein kinase B signal transduction"/>
    <property type="evidence" value="ECO:0007669"/>
    <property type="project" value="TreeGrafter"/>
</dbReference>
<evidence type="ECO:0000259" key="4">
    <source>
        <dbReference type="PROSITE" id="PS51544"/>
    </source>
</evidence>
<dbReference type="SUPFAM" id="SSF48371">
    <property type="entry name" value="ARM repeat"/>
    <property type="match status" value="1"/>
</dbReference>
<dbReference type="SUPFAM" id="SSF49562">
    <property type="entry name" value="C2 domain (Calcium/lipid-binding domain, CaLB)"/>
    <property type="match status" value="1"/>
</dbReference>
<dbReference type="Gene3D" id="1.25.40.70">
    <property type="entry name" value="Phosphatidylinositol 3-kinase, accessory domain (PIK)"/>
    <property type="match status" value="1"/>
</dbReference>
<feature type="domain" description="PI3K-RBD" evidence="6">
    <location>
        <begin position="194"/>
        <end position="283"/>
    </location>
</feature>
<dbReference type="InterPro" id="IPR001263">
    <property type="entry name" value="PI3K_accessory_dom"/>
</dbReference>
<sequence>MIPPGSGLLLEDPWISGPPDSLVEVTVLLPNGLLLLLQVHKESTLEQVKESTWREARQLPLYRVLRDRDAYVFTCVSERTSEREEFTDEERRLCDVRPFQALLKLVDRRADKADRAVNAQIGLLIGKGVNSFEALQSAEVNEFRRNMRSFCSAIADQRAEWPPLEQVKYRYPARVDRCSSHFPPPHMADRVTEDTAFDAHILLERGSTLKVSTSVSATPQQLLQQAMQNASTEEQFLCHTVESLVLKVCGREEYLLEELPLLQYKYVQDKISEGIPPQFLIVPVSDIQTDHDIVYAQIEQRDPTSGSPRAALDQNQCVSAWTIKEAFRVRIVSASAINVEPGAKLAVEAGLYHGTELLCETRRTNECAANDGQCAWDQELEFTLPVQDVPNAARLCLVMYEVTKGAKGGAQRSRRRVGPELSLWAYADDPQADEPAMLNPMGTAVANPDRRQATLLTLCFHSYGDRRLVCFPKLDEASRNNACISPMILECAASCVKEQGSSAHGIGHASKSHREQLRQIAEQDPLAPVHEQDKQLLWFLRYDCLELPHSLPKLLLSLRWGQHQDVAMMQALLQIWKLLKPEQALELLDYSYPDTFVRSFAVRCLHQMDDEELSLYLLQLVQALKHESYLECDLVKFLLERALKNRHIGHQMFWLLRCEMHVAALSVKFGLILEAYCHGAPEHREALLRQAEALFKLRTLGEQVHLEASKRKAGSPSLFVSSLRP</sequence>
<dbReference type="SMART" id="SM00142">
    <property type="entry name" value="PI3K_C2"/>
    <property type="match status" value="1"/>
</dbReference>
<reference evidence="8" key="2">
    <citation type="submission" date="2021-09" db="EMBL/GenBank/DDBJ databases">
        <authorList>
            <person name="Jia N."/>
            <person name="Wang J."/>
            <person name="Shi W."/>
            <person name="Du L."/>
            <person name="Sun Y."/>
            <person name="Zhan W."/>
            <person name="Jiang J."/>
            <person name="Wang Q."/>
            <person name="Zhang B."/>
            <person name="Ji P."/>
            <person name="Sakyi L.B."/>
            <person name="Cui X."/>
            <person name="Yuan T."/>
            <person name="Jiang B."/>
            <person name="Yang W."/>
            <person name="Lam T.T.-Y."/>
            <person name="Chang Q."/>
            <person name="Ding S."/>
            <person name="Wang X."/>
            <person name="Zhu J."/>
            <person name="Ruan X."/>
            <person name="Zhao L."/>
            <person name="Wei J."/>
            <person name="Que T."/>
            <person name="Du C."/>
            <person name="Cheng J."/>
            <person name="Dai P."/>
            <person name="Han X."/>
            <person name="Huang E."/>
            <person name="Gao Y."/>
            <person name="Liu J."/>
            <person name="Shao H."/>
            <person name="Ye R."/>
            <person name="Li L."/>
            <person name="Wei W."/>
            <person name="Wang X."/>
            <person name="Wang C."/>
            <person name="Huo Q."/>
            <person name="Li W."/>
            <person name="Guo W."/>
            <person name="Chen H."/>
            <person name="Chen S."/>
            <person name="Zhou L."/>
            <person name="Zhou L."/>
            <person name="Ni X."/>
            <person name="Tian J."/>
            <person name="Zhou Y."/>
            <person name="Sheng Y."/>
            <person name="Liu T."/>
            <person name="Pan Y."/>
            <person name="Xia L."/>
            <person name="Li J."/>
            <person name="Zhao F."/>
            <person name="Cao W."/>
        </authorList>
    </citation>
    <scope>NUCLEOTIDE SEQUENCE</scope>
    <source>
        <strain evidence="8">Rsan-2018</strain>
        <tissue evidence="8">Larvae</tissue>
    </source>
</reference>
<feature type="domain" description="PI3K-ABD" evidence="4">
    <location>
        <begin position="19"/>
        <end position="109"/>
    </location>
</feature>
<dbReference type="PANTHER" id="PTHR10048">
    <property type="entry name" value="PHOSPHATIDYLINOSITOL KINASE"/>
    <property type="match status" value="1"/>
</dbReference>
<dbReference type="PROSITE" id="PS51546">
    <property type="entry name" value="PI3K_RBD"/>
    <property type="match status" value="1"/>
</dbReference>
<dbReference type="Gene3D" id="2.60.40.150">
    <property type="entry name" value="C2 domain"/>
    <property type="match status" value="1"/>
</dbReference>
<proteinExistence type="inferred from homology"/>
<dbReference type="GO" id="GO:0005737">
    <property type="term" value="C:cytoplasm"/>
    <property type="evidence" value="ECO:0007669"/>
    <property type="project" value="TreeGrafter"/>
</dbReference>
<dbReference type="Pfam" id="PF00794">
    <property type="entry name" value="PI3K_rbd"/>
    <property type="match status" value="1"/>
</dbReference>
<gene>
    <name evidence="8" type="ORF">HPB52_002903</name>
</gene>
<dbReference type="GO" id="GO:0016477">
    <property type="term" value="P:cell migration"/>
    <property type="evidence" value="ECO:0007669"/>
    <property type="project" value="TreeGrafter"/>
</dbReference>
<feature type="domain" description="C2 PI3K-type" evidence="7">
    <location>
        <begin position="323"/>
        <end position="515"/>
    </location>
</feature>
<dbReference type="Pfam" id="PF00613">
    <property type="entry name" value="PI3Ka"/>
    <property type="match status" value="1"/>
</dbReference>
<dbReference type="InterPro" id="IPR003113">
    <property type="entry name" value="PI3K_ABD"/>
</dbReference>
<dbReference type="PROSITE" id="PS51544">
    <property type="entry name" value="PI3K_ABD"/>
    <property type="match status" value="1"/>
</dbReference>
<evidence type="ECO:0000259" key="7">
    <source>
        <dbReference type="PROSITE" id="PS51547"/>
    </source>
</evidence>
<keyword evidence="2" id="KW-0067">ATP-binding</keyword>
<dbReference type="GO" id="GO:0035005">
    <property type="term" value="F:1-phosphatidylinositol-4-phosphate 3-kinase activity"/>
    <property type="evidence" value="ECO:0007669"/>
    <property type="project" value="TreeGrafter"/>
</dbReference>
<evidence type="ECO:0000256" key="1">
    <source>
        <dbReference type="ARBA" id="ARBA00022741"/>
    </source>
</evidence>